<dbReference type="Gene3D" id="3.40.630.30">
    <property type="match status" value="1"/>
</dbReference>
<dbReference type="InterPro" id="IPR016181">
    <property type="entry name" value="Acyl_CoA_acyltransferase"/>
</dbReference>
<name>A0AAV6EHH6_CAMHY</name>
<protein>
    <submittedName>
        <fullName evidence="2">GNAT family N-acetyltransferase</fullName>
    </submittedName>
</protein>
<feature type="domain" description="N-acetyltransferase" evidence="1">
    <location>
        <begin position="17"/>
        <end position="174"/>
    </location>
</feature>
<proteinExistence type="predicted"/>
<evidence type="ECO:0000259" key="1">
    <source>
        <dbReference type="PROSITE" id="PS51186"/>
    </source>
</evidence>
<dbReference type="GO" id="GO:0016747">
    <property type="term" value="F:acyltransferase activity, transferring groups other than amino-acyl groups"/>
    <property type="evidence" value="ECO:0007669"/>
    <property type="project" value="InterPro"/>
</dbReference>
<dbReference type="SUPFAM" id="SSF55729">
    <property type="entry name" value="Acyl-CoA N-acyltransferases (Nat)"/>
    <property type="match status" value="1"/>
</dbReference>
<dbReference type="Pfam" id="PF13420">
    <property type="entry name" value="Acetyltransf_4"/>
    <property type="match status" value="1"/>
</dbReference>
<dbReference type="PANTHER" id="PTHR43415">
    <property type="entry name" value="SPERMIDINE N(1)-ACETYLTRANSFERASE"/>
    <property type="match status" value="1"/>
</dbReference>
<sequence>MSDKVFNNMRVYLGAIKNMHEINKLYCWINDKELVNLSSSFTPIHFSNHLEWFNNIRQDKSCVLFGIRKICNNELIGSCQLHSINHIYKKAELQIRFGLDNVSKGYGKEALFLLINYGFNDLNLNKIYLHVFDTNHRAISLYKSLGFTQEGILRDDAYICGKYVDVLVMSILRREWIK</sequence>
<dbReference type="PROSITE" id="PS51186">
    <property type="entry name" value="GNAT"/>
    <property type="match status" value="1"/>
</dbReference>
<evidence type="ECO:0000313" key="2">
    <source>
        <dbReference type="EMBL" id="KAB0613637.1"/>
    </source>
</evidence>
<dbReference type="Proteomes" id="UP000423641">
    <property type="component" value="Unassembled WGS sequence"/>
</dbReference>
<gene>
    <name evidence="2" type="ORF">F7P66_02880</name>
</gene>
<dbReference type="InterPro" id="IPR000182">
    <property type="entry name" value="GNAT_dom"/>
</dbReference>
<organism evidence="2 3">
    <name type="scientific">Campylobacter hyointestinalis subsp. lawsonii</name>
    <dbReference type="NCBI Taxonomy" id="91353"/>
    <lineage>
        <taxon>Bacteria</taxon>
        <taxon>Pseudomonadati</taxon>
        <taxon>Campylobacterota</taxon>
        <taxon>Epsilonproteobacteria</taxon>
        <taxon>Campylobacterales</taxon>
        <taxon>Campylobacteraceae</taxon>
        <taxon>Campylobacter</taxon>
    </lineage>
</organism>
<accession>A0AAV6EHH6</accession>
<comment type="caution">
    <text evidence="2">The sequence shown here is derived from an EMBL/GenBank/DDBJ whole genome shotgun (WGS) entry which is preliminary data.</text>
</comment>
<dbReference type="PANTHER" id="PTHR43415:SF3">
    <property type="entry name" value="GNAT-FAMILY ACETYLTRANSFERASE"/>
    <property type="match status" value="1"/>
</dbReference>
<reference evidence="2 3" key="1">
    <citation type="submission" date="2019-09" db="EMBL/GenBank/DDBJ databases">
        <title>Draft genome sequences of 48 bacterial type strains from the CCUG.</title>
        <authorList>
            <person name="Tunovic T."/>
            <person name="Pineiro-Iglesias B."/>
            <person name="Unosson C."/>
            <person name="Inganas E."/>
            <person name="Ohlen M."/>
            <person name="Cardew S."/>
            <person name="Jensie-Markopoulos S."/>
            <person name="Salva-Serra F."/>
            <person name="Jaen-Luchoro D."/>
            <person name="Karlsson R."/>
            <person name="Svensson-Stadler L."/>
            <person name="Chun J."/>
            <person name="Moore E."/>
        </authorList>
    </citation>
    <scope>NUCLEOTIDE SEQUENCE [LARGE SCALE GENOMIC DNA]</scope>
    <source>
        <strain evidence="2 3">CCUG 34538</strain>
    </source>
</reference>
<evidence type="ECO:0000313" key="3">
    <source>
        <dbReference type="Proteomes" id="UP000423641"/>
    </source>
</evidence>
<dbReference type="AlphaFoldDB" id="A0AAV6EHH6"/>
<dbReference type="RefSeq" id="WP_111949109.1">
    <property type="nucleotide sequence ID" value="NZ_QMAL01000013.1"/>
</dbReference>
<dbReference type="EMBL" id="VZON01000002">
    <property type="protein sequence ID" value="KAB0613637.1"/>
    <property type="molecule type" value="Genomic_DNA"/>
</dbReference>